<organism evidence="3 4">
    <name type="scientific">Candidatus Protofrankia californiensis</name>
    <dbReference type="NCBI Taxonomy" id="1839754"/>
    <lineage>
        <taxon>Bacteria</taxon>
        <taxon>Bacillati</taxon>
        <taxon>Actinomycetota</taxon>
        <taxon>Actinomycetes</taxon>
        <taxon>Frankiales</taxon>
        <taxon>Frankiaceae</taxon>
        <taxon>Protofrankia</taxon>
    </lineage>
</organism>
<proteinExistence type="predicted"/>
<evidence type="ECO:0000313" key="3">
    <source>
        <dbReference type="EMBL" id="SBW23147.1"/>
    </source>
</evidence>
<dbReference type="InterPro" id="IPR047650">
    <property type="entry name" value="Transpos_IS110"/>
</dbReference>
<name>A0A1C3NZZ4_9ACTN</name>
<dbReference type="Pfam" id="PF02371">
    <property type="entry name" value="Transposase_20"/>
    <property type="match status" value="1"/>
</dbReference>
<dbReference type="PANTHER" id="PTHR33055">
    <property type="entry name" value="TRANSPOSASE FOR INSERTION SEQUENCE ELEMENT IS1111A"/>
    <property type="match status" value="1"/>
</dbReference>
<feature type="domain" description="Transposase IS116/IS110/IS902 C-terminal" evidence="2">
    <location>
        <begin position="181"/>
        <end position="259"/>
    </location>
</feature>
<dbReference type="GO" id="GO:0004803">
    <property type="term" value="F:transposase activity"/>
    <property type="evidence" value="ECO:0007669"/>
    <property type="project" value="InterPro"/>
</dbReference>
<gene>
    <name evidence="3" type="ORF">FDG2_3644</name>
</gene>
<accession>A0A1C3NZZ4</accession>
<dbReference type="EMBL" id="FLUV01001531">
    <property type="protein sequence ID" value="SBW23147.1"/>
    <property type="molecule type" value="Genomic_DNA"/>
</dbReference>
<evidence type="ECO:0000313" key="4">
    <source>
        <dbReference type="Proteomes" id="UP000199013"/>
    </source>
</evidence>
<dbReference type="Proteomes" id="UP000199013">
    <property type="component" value="Unassembled WGS sequence"/>
</dbReference>
<dbReference type="InterPro" id="IPR002525">
    <property type="entry name" value="Transp_IS110-like_N"/>
</dbReference>
<evidence type="ECO:0000259" key="1">
    <source>
        <dbReference type="Pfam" id="PF01548"/>
    </source>
</evidence>
<dbReference type="InterPro" id="IPR003346">
    <property type="entry name" value="Transposase_20"/>
</dbReference>
<sequence>MLEAAGFEVWLVNARDVKHLPGRPKTDKLDAVWLCKVAERQMIRASFVPPLAIRRLRDLTRYRIDLVGTCSAEKNRVEKLLEDAQIKLSVVASDIFGVSGRDMMAALIAGERDPKVLAQLARTRLRGKIGALEEAFTGHFIDHHAFLLAKMLARIDAISADITDIETKIEAEIRPFALAAARLDEIPGVGLVVAYVLIAEIGVDMSRFPTAAHLASWAKFVPSVKESTGKKKGRGSTGHGNRYLAQALGQAAVTAGQTDTFLGERYRRIARRRGKKKAMVAVGRSILTIVWHLLSNPDAHFEDLGADFYDTRIDPERKKRNHIRQLEALGYTVTLNPAAA</sequence>
<dbReference type="NCBIfam" id="NF033542">
    <property type="entry name" value="transpos_IS110"/>
    <property type="match status" value="1"/>
</dbReference>
<reference evidence="4" key="1">
    <citation type="submission" date="2016-02" db="EMBL/GenBank/DDBJ databases">
        <authorList>
            <person name="Wibberg D."/>
        </authorList>
    </citation>
    <scope>NUCLEOTIDE SEQUENCE [LARGE SCALE GENOMIC DNA]</scope>
</reference>
<dbReference type="GO" id="GO:0006313">
    <property type="term" value="P:DNA transposition"/>
    <property type="evidence" value="ECO:0007669"/>
    <property type="project" value="InterPro"/>
</dbReference>
<evidence type="ECO:0000259" key="2">
    <source>
        <dbReference type="Pfam" id="PF02371"/>
    </source>
</evidence>
<keyword evidence="4" id="KW-1185">Reference proteome</keyword>
<dbReference type="AlphaFoldDB" id="A0A1C3NZZ4"/>
<dbReference type="GO" id="GO:0003677">
    <property type="term" value="F:DNA binding"/>
    <property type="evidence" value="ECO:0007669"/>
    <property type="project" value="InterPro"/>
</dbReference>
<dbReference type="Pfam" id="PF01548">
    <property type="entry name" value="DEDD_Tnp_IS110"/>
    <property type="match status" value="1"/>
</dbReference>
<feature type="domain" description="Transposase IS110-like N-terminal" evidence="1">
    <location>
        <begin position="1"/>
        <end position="83"/>
    </location>
</feature>
<protein>
    <submittedName>
        <fullName evidence="3">Transposase IS116/IS110/IS902 family protein</fullName>
    </submittedName>
</protein>
<dbReference type="PANTHER" id="PTHR33055:SF15">
    <property type="entry name" value="TRANSPOSASE-RELATED"/>
    <property type="match status" value="1"/>
</dbReference>